<keyword evidence="1" id="KW-0732">Signal</keyword>
<evidence type="ECO:0000313" key="4">
    <source>
        <dbReference type="Proteomes" id="UP000428330"/>
    </source>
</evidence>
<dbReference type="SUPFAM" id="SSF56524">
    <property type="entry name" value="Oxidoreductase molybdopterin-binding domain"/>
    <property type="match status" value="1"/>
</dbReference>
<reference evidence="4" key="1">
    <citation type="submission" date="2018-12" db="EMBL/GenBank/DDBJ databases">
        <title>Complete genome sequence of Roseovarius sp. MME-070.</title>
        <authorList>
            <person name="Nam Y.-D."/>
            <person name="Kang J."/>
            <person name="Chung W.-H."/>
            <person name="Park Y.S."/>
        </authorList>
    </citation>
    <scope>NUCLEOTIDE SEQUENCE [LARGE SCALE GENOMIC DNA]</scope>
    <source>
        <strain evidence="4">MME-070</strain>
    </source>
</reference>
<evidence type="ECO:0000259" key="2">
    <source>
        <dbReference type="Pfam" id="PF00174"/>
    </source>
</evidence>
<gene>
    <name evidence="3" type="ORF">EI983_01955</name>
</gene>
<dbReference type="KEGG" id="rom:EI983_01955"/>
<protein>
    <submittedName>
        <fullName evidence="3">Oxidoreductase</fullName>
    </submittedName>
</protein>
<sequence length="168" mass="18403">MSRSTLLGFPAVVLTALLLTIGAAHAGAQDQAVLKICHLIDGAETSSQFSLRDLTDLGETGFTTSTIWTDGEVVFEGVALARLLEAEGITSGTLELIAINDYMIEIPVEEAQDSAALIAYRMDGQAMSTRDKGPLWLVYPFDADPRYQSETYYSRSIWQIDRIKVLPE</sequence>
<accession>A0A6I6IKG0</accession>
<dbReference type="OrthoDB" id="9798763at2"/>
<dbReference type="RefSeq" id="WP_157705610.1">
    <property type="nucleotide sequence ID" value="NZ_CP034348.1"/>
</dbReference>
<organism evidence="3 4">
    <name type="scientific">Roseovarius faecimaris</name>
    <dbReference type="NCBI Taxonomy" id="2494550"/>
    <lineage>
        <taxon>Bacteria</taxon>
        <taxon>Pseudomonadati</taxon>
        <taxon>Pseudomonadota</taxon>
        <taxon>Alphaproteobacteria</taxon>
        <taxon>Rhodobacterales</taxon>
        <taxon>Roseobacteraceae</taxon>
        <taxon>Roseovarius</taxon>
    </lineage>
</organism>
<dbReference type="InterPro" id="IPR036374">
    <property type="entry name" value="OxRdtase_Mopterin-bd_sf"/>
</dbReference>
<feature type="domain" description="Oxidoreductase molybdopterin-binding" evidence="2">
    <location>
        <begin position="70"/>
        <end position="140"/>
    </location>
</feature>
<dbReference type="InterPro" id="IPR000572">
    <property type="entry name" value="OxRdtase_Mopterin-bd_dom"/>
</dbReference>
<dbReference type="AlphaFoldDB" id="A0A6I6IKG0"/>
<proteinExistence type="predicted"/>
<dbReference type="Pfam" id="PF00174">
    <property type="entry name" value="Oxidored_molyb"/>
    <property type="match status" value="1"/>
</dbReference>
<keyword evidence="4" id="KW-1185">Reference proteome</keyword>
<evidence type="ECO:0000313" key="3">
    <source>
        <dbReference type="EMBL" id="QGX97105.1"/>
    </source>
</evidence>
<name>A0A6I6IKG0_9RHOB</name>
<feature type="chain" id="PRO_5026288049" evidence="1">
    <location>
        <begin position="27"/>
        <end position="168"/>
    </location>
</feature>
<dbReference type="Proteomes" id="UP000428330">
    <property type="component" value="Chromosome"/>
</dbReference>
<feature type="signal peptide" evidence="1">
    <location>
        <begin position="1"/>
        <end position="26"/>
    </location>
</feature>
<dbReference type="Gene3D" id="3.90.420.10">
    <property type="entry name" value="Oxidoreductase, molybdopterin-binding domain"/>
    <property type="match status" value="1"/>
</dbReference>
<evidence type="ECO:0000256" key="1">
    <source>
        <dbReference type="SAM" id="SignalP"/>
    </source>
</evidence>
<dbReference type="EMBL" id="CP034348">
    <property type="protein sequence ID" value="QGX97105.1"/>
    <property type="molecule type" value="Genomic_DNA"/>
</dbReference>